<sequence>MIPMRETIRRMPPLVLMTLLATLMLAAGCSKEDGSLAPNDHEPSESAFGGGEEVIATVGNTSISRQQLLERLLASYGSQVLRSMMLAEAVHEEAQALRIEVTEDELERELKWMSQGYEDEADFYRSMKEQLGMGREDVREDARYRLLLEKLATYQVEVSPEEVGRYLDEHWAEFQPVRQYHLSKILVQTEELARGLLEKLGEGEDFAELARTFSIDEFTADQGGDAGWIDSNDPFEAVPVLEQASRMQIGETTGPIRTDLGFAILRLDGVSEVQTRSEEEIRLEAEKQIALGKAVPAGDLERALLDKYGAVVLDRALGF</sequence>
<keyword evidence="4 6" id="KW-0697">Rotamase</keyword>
<dbReference type="SUPFAM" id="SSF109998">
    <property type="entry name" value="Triger factor/SurA peptide-binding domain-like"/>
    <property type="match status" value="1"/>
</dbReference>
<comment type="catalytic activity">
    <reaction evidence="1">
        <text>[protein]-peptidylproline (omega=180) = [protein]-peptidylproline (omega=0)</text>
        <dbReference type="Rhea" id="RHEA:16237"/>
        <dbReference type="Rhea" id="RHEA-COMP:10747"/>
        <dbReference type="Rhea" id="RHEA-COMP:10748"/>
        <dbReference type="ChEBI" id="CHEBI:83833"/>
        <dbReference type="ChEBI" id="CHEBI:83834"/>
        <dbReference type="EC" id="5.2.1.8"/>
    </reaction>
</comment>
<dbReference type="PROSITE" id="PS50198">
    <property type="entry name" value="PPIC_PPIASE_2"/>
    <property type="match status" value="1"/>
</dbReference>
<proteinExistence type="predicted"/>
<dbReference type="InterPro" id="IPR046357">
    <property type="entry name" value="PPIase_dom_sf"/>
</dbReference>
<dbReference type="Gene3D" id="1.10.4030.10">
    <property type="entry name" value="Porin chaperone SurA, peptide-binding domain"/>
    <property type="match status" value="1"/>
</dbReference>
<dbReference type="EMBL" id="JBHTAI010000016">
    <property type="protein sequence ID" value="MFC7151375.1"/>
    <property type="molecule type" value="Genomic_DNA"/>
</dbReference>
<dbReference type="Gene3D" id="3.10.50.40">
    <property type="match status" value="1"/>
</dbReference>
<dbReference type="Pfam" id="PF00639">
    <property type="entry name" value="Rotamase"/>
    <property type="match status" value="1"/>
</dbReference>
<evidence type="ECO:0000256" key="4">
    <source>
        <dbReference type="ARBA" id="ARBA00023110"/>
    </source>
</evidence>
<evidence type="ECO:0000256" key="6">
    <source>
        <dbReference type="PROSITE-ProRule" id="PRU00278"/>
    </source>
</evidence>
<dbReference type="PANTHER" id="PTHR47245">
    <property type="entry name" value="PEPTIDYLPROLYL ISOMERASE"/>
    <property type="match status" value="1"/>
</dbReference>
<keyword evidence="9" id="KW-1185">Reference proteome</keyword>
<dbReference type="PANTHER" id="PTHR47245:SF1">
    <property type="entry name" value="FOLDASE PROTEIN PRSA"/>
    <property type="match status" value="1"/>
</dbReference>
<evidence type="ECO:0000256" key="1">
    <source>
        <dbReference type="ARBA" id="ARBA00000971"/>
    </source>
</evidence>
<organism evidence="8 9">
    <name type="scientific">Cohnella cellulosilytica</name>
    <dbReference type="NCBI Taxonomy" id="986710"/>
    <lineage>
        <taxon>Bacteria</taxon>
        <taxon>Bacillati</taxon>
        <taxon>Bacillota</taxon>
        <taxon>Bacilli</taxon>
        <taxon>Bacillales</taxon>
        <taxon>Paenibacillaceae</taxon>
        <taxon>Cohnella</taxon>
    </lineage>
</organism>
<evidence type="ECO:0000259" key="7">
    <source>
        <dbReference type="PROSITE" id="PS50198"/>
    </source>
</evidence>
<dbReference type="Proteomes" id="UP001596378">
    <property type="component" value="Unassembled WGS sequence"/>
</dbReference>
<accession>A0ABW2FKA1</accession>
<dbReference type="InterPro" id="IPR000297">
    <property type="entry name" value="PPIase_PpiC"/>
</dbReference>
<name>A0ABW2FKA1_9BACL</name>
<feature type="domain" description="PpiC" evidence="7">
    <location>
        <begin position="177"/>
        <end position="269"/>
    </location>
</feature>
<comment type="caution">
    <text evidence="8">The sequence shown here is derived from an EMBL/GenBank/DDBJ whole genome shotgun (WGS) entry which is preliminary data.</text>
</comment>
<gene>
    <name evidence="8" type="ORF">ACFQMJ_22795</name>
</gene>
<evidence type="ECO:0000256" key="3">
    <source>
        <dbReference type="ARBA" id="ARBA00022729"/>
    </source>
</evidence>
<dbReference type="SUPFAM" id="SSF54534">
    <property type="entry name" value="FKBP-like"/>
    <property type="match status" value="1"/>
</dbReference>
<dbReference type="GO" id="GO:0003755">
    <property type="term" value="F:peptidyl-prolyl cis-trans isomerase activity"/>
    <property type="evidence" value="ECO:0007669"/>
    <property type="project" value="UniProtKB-EC"/>
</dbReference>
<dbReference type="RefSeq" id="WP_378044983.1">
    <property type="nucleotide sequence ID" value="NZ_JBHMDN010000006.1"/>
</dbReference>
<keyword evidence="5 6" id="KW-0413">Isomerase</keyword>
<protein>
    <recommendedName>
        <fullName evidence="2">peptidylprolyl isomerase</fullName>
        <ecNumber evidence="2">5.2.1.8</ecNumber>
    </recommendedName>
</protein>
<evidence type="ECO:0000313" key="9">
    <source>
        <dbReference type="Proteomes" id="UP001596378"/>
    </source>
</evidence>
<evidence type="ECO:0000256" key="5">
    <source>
        <dbReference type="ARBA" id="ARBA00023235"/>
    </source>
</evidence>
<evidence type="ECO:0000313" key="8">
    <source>
        <dbReference type="EMBL" id="MFC7151375.1"/>
    </source>
</evidence>
<dbReference type="InterPro" id="IPR027304">
    <property type="entry name" value="Trigger_fact/SurA_dom_sf"/>
</dbReference>
<keyword evidence="3" id="KW-0732">Signal</keyword>
<dbReference type="PROSITE" id="PS51257">
    <property type="entry name" value="PROKAR_LIPOPROTEIN"/>
    <property type="match status" value="1"/>
</dbReference>
<dbReference type="InterPro" id="IPR050245">
    <property type="entry name" value="PrsA_foldase"/>
</dbReference>
<evidence type="ECO:0000256" key="2">
    <source>
        <dbReference type="ARBA" id="ARBA00013194"/>
    </source>
</evidence>
<reference evidence="9" key="1">
    <citation type="journal article" date="2019" name="Int. J. Syst. Evol. Microbiol.">
        <title>The Global Catalogue of Microorganisms (GCM) 10K type strain sequencing project: providing services to taxonomists for standard genome sequencing and annotation.</title>
        <authorList>
            <consortium name="The Broad Institute Genomics Platform"/>
            <consortium name="The Broad Institute Genome Sequencing Center for Infectious Disease"/>
            <person name="Wu L."/>
            <person name="Ma J."/>
        </authorList>
    </citation>
    <scope>NUCLEOTIDE SEQUENCE [LARGE SCALE GENOMIC DNA]</scope>
    <source>
        <strain evidence="9">KCTC 12907</strain>
    </source>
</reference>
<dbReference type="EC" id="5.2.1.8" evidence="2"/>